<dbReference type="AlphaFoldDB" id="A0A1G6M552"/>
<accession>A0A1G6M552</accession>
<evidence type="ECO:0000313" key="1">
    <source>
        <dbReference type="EMBL" id="SDC50487.1"/>
    </source>
</evidence>
<dbReference type="Proteomes" id="UP000199452">
    <property type="component" value="Unassembled WGS sequence"/>
</dbReference>
<gene>
    <name evidence="1" type="ORF">SAMN05216323_103422</name>
</gene>
<dbReference type="STRING" id="1640674.SAMN05216323_103422"/>
<protein>
    <recommendedName>
        <fullName evidence="3">PPIC-type PPIASE domain-containing protein</fullName>
    </recommendedName>
</protein>
<reference evidence="1 2" key="1">
    <citation type="submission" date="2016-09" db="EMBL/GenBank/DDBJ databases">
        <authorList>
            <person name="Capua I."/>
            <person name="De Benedictis P."/>
            <person name="Joannis T."/>
            <person name="Lombin L.H."/>
            <person name="Cattoli G."/>
        </authorList>
    </citation>
    <scope>NUCLEOTIDE SEQUENCE [LARGE SCALE GENOMIC DNA]</scope>
    <source>
        <strain evidence="1 2">A7P-90m</strain>
    </source>
</reference>
<proteinExistence type="predicted"/>
<name>A0A1G6M552_9BACT</name>
<evidence type="ECO:0008006" key="3">
    <source>
        <dbReference type="Google" id="ProtNLM"/>
    </source>
</evidence>
<sequence length="314" mass="36671">MKFLTVNSSKTDWFRYQIFLSGLVSAKNHIRMKTCLFSFLMLSIFASCSLLSGKESEKPVAKAYGKELYLSQILEIFPPGMGKEDSVQILKNYLEGWVRKQVILQRAESNLTSDQKNVDQLIEDYRTSLLIYKYEQKYLSQKLDTIISEDQVRTFYDSNKDNLVLMNSIVKALFVKISNSSQALEKVKELYRSNKDEEIKALDDLCLQGAAKYDYFNEQWVSFNYVLGEVPYQPDSQEDFLRKNQSLEFKDSLFTYLLNIKDYKLKGELAPLGYERENIKSIILNQRKQVLIKDLEIKMYNEALNRGQLKVFVQ</sequence>
<evidence type="ECO:0000313" key="2">
    <source>
        <dbReference type="Proteomes" id="UP000199452"/>
    </source>
</evidence>
<keyword evidence="2" id="KW-1185">Reference proteome</keyword>
<organism evidence="1 2">
    <name type="scientific">Williamwhitmania taraxaci</name>
    <dbReference type="NCBI Taxonomy" id="1640674"/>
    <lineage>
        <taxon>Bacteria</taxon>
        <taxon>Pseudomonadati</taxon>
        <taxon>Bacteroidota</taxon>
        <taxon>Bacteroidia</taxon>
        <taxon>Bacteroidales</taxon>
        <taxon>Williamwhitmaniaceae</taxon>
        <taxon>Williamwhitmania</taxon>
    </lineage>
</organism>
<dbReference type="EMBL" id="FMYP01000034">
    <property type="protein sequence ID" value="SDC50487.1"/>
    <property type="molecule type" value="Genomic_DNA"/>
</dbReference>